<dbReference type="Proteomes" id="UP000825729">
    <property type="component" value="Unassembled WGS sequence"/>
</dbReference>
<evidence type="ECO:0000313" key="2">
    <source>
        <dbReference type="Proteomes" id="UP000825729"/>
    </source>
</evidence>
<evidence type="ECO:0000313" key="1">
    <source>
        <dbReference type="EMBL" id="KAG9453839.1"/>
    </source>
</evidence>
<sequence length="82" mass="9315">MDRSIKLLCFRFREIFTDANVVIVLKVNGRRKPKLIANLEHGSNFCVVCFVCGGTQAESVHTEAGNFRQCLKKEKSLENRLS</sequence>
<dbReference type="EMBL" id="JAINDJ010000003">
    <property type="protein sequence ID" value="KAG9453839.1"/>
    <property type="molecule type" value="Genomic_DNA"/>
</dbReference>
<name>A0AAV7EZ22_ARIFI</name>
<organism evidence="1 2">
    <name type="scientific">Aristolochia fimbriata</name>
    <name type="common">White veined hardy Dutchman's pipe vine</name>
    <dbReference type="NCBI Taxonomy" id="158543"/>
    <lineage>
        <taxon>Eukaryota</taxon>
        <taxon>Viridiplantae</taxon>
        <taxon>Streptophyta</taxon>
        <taxon>Embryophyta</taxon>
        <taxon>Tracheophyta</taxon>
        <taxon>Spermatophyta</taxon>
        <taxon>Magnoliopsida</taxon>
        <taxon>Magnoliidae</taxon>
        <taxon>Piperales</taxon>
        <taxon>Aristolochiaceae</taxon>
        <taxon>Aristolochia</taxon>
    </lineage>
</organism>
<reference evidence="1 2" key="1">
    <citation type="submission" date="2021-07" db="EMBL/GenBank/DDBJ databases">
        <title>The Aristolochia fimbriata genome: insights into angiosperm evolution, floral development and chemical biosynthesis.</title>
        <authorList>
            <person name="Jiao Y."/>
        </authorList>
    </citation>
    <scope>NUCLEOTIDE SEQUENCE [LARGE SCALE GENOMIC DNA]</scope>
    <source>
        <strain evidence="1">IBCAS-2021</strain>
        <tissue evidence="1">Leaf</tissue>
    </source>
</reference>
<keyword evidence="2" id="KW-1185">Reference proteome</keyword>
<proteinExistence type="predicted"/>
<accession>A0AAV7EZ22</accession>
<dbReference type="AlphaFoldDB" id="A0AAV7EZ22"/>
<comment type="caution">
    <text evidence="1">The sequence shown here is derived from an EMBL/GenBank/DDBJ whole genome shotgun (WGS) entry which is preliminary data.</text>
</comment>
<gene>
    <name evidence="1" type="ORF">H6P81_006743</name>
</gene>
<protein>
    <submittedName>
        <fullName evidence="1">Uncharacterized protein</fullName>
    </submittedName>
</protein>